<reference evidence="2" key="1">
    <citation type="submission" date="2022-09" db="EMBL/GenBank/DDBJ databases">
        <title>Enrichment on poylsaccharides allowed isolation of novel metabolic and taxonomic groups of Haloarchaea.</title>
        <authorList>
            <person name="Sorokin D.Y."/>
            <person name="Elcheninov A.G."/>
            <person name="Khizhniak T.V."/>
            <person name="Kolganova T.V."/>
            <person name="Kublanov I.V."/>
        </authorList>
    </citation>
    <scope>NUCLEOTIDE SEQUENCE</scope>
    <source>
        <strain evidence="2">AArc-xg1-1</strain>
    </source>
</reference>
<dbReference type="PROSITE" id="PS51257">
    <property type="entry name" value="PROKAR_LIPOPROTEIN"/>
    <property type="match status" value="1"/>
</dbReference>
<dbReference type="SMART" id="SM00564">
    <property type="entry name" value="PQQ"/>
    <property type="match status" value="6"/>
</dbReference>
<dbReference type="RefSeq" id="WP_338003517.1">
    <property type="nucleotide sequence ID" value="NZ_JAOPKA010000005.1"/>
</dbReference>
<dbReference type="InterPro" id="IPR015943">
    <property type="entry name" value="WD40/YVTN_repeat-like_dom_sf"/>
</dbReference>
<evidence type="ECO:0000313" key="2">
    <source>
        <dbReference type="EMBL" id="MCU4741682.1"/>
    </source>
</evidence>
<comment type="caution">
    <text evidence="2">The sequence shown here is derived from an EMBL/GenBank/DDBJ whole genome shotgun (WGS) entry which is preliminary data.</text>
</comment>
<dbReference type="EMBL" id="JAOPKA010000005">
    <property type="protein sequence ID" value="MCU4741682.1"/>
    <property type="molecule type" value="Genomic_DNA"/>
</dbReference>
<dbReference type="Gene3D" id="2.130.10.10">
    <property type="entry name" value="YVTN repeat-like/Quinoprotein amine dehydrogenase"/>
    <property type="match status" value="1"/>
</dbReference>
<dbReference type="InterPro" id="IPR018391">
    <property type="entry name" value="PQQ_b-propeller_rpt"/>
</dbReference>
<dbReference type="PANTHER" id="PTHR34512">
    <property type="entry name" value="CELL SURFACE PROTEIN"/>
    <property type="match status" value="1"/>
</dbReference>
<dbReference type="InterPro" id="IPR011047">
    <property type="entry name" value="Quinoprotein_ADH-like_sf"/>
</dbReference>
<organism evidence="2 3">
    <name type="scientific">Natronoglomus mannanivorans</name>
    <dbReference type="NCBI Taxonomy" id="2979990"/>
    <lineage>
        <taxon>Archaea</taxon>
        <taxon>Methanobacteriati</taxon>
        <taxon>Methanobacteriota</taxon>
        <taxon>Stenosarchaea group</taxon>
        <taxon>Halobacteria</taxon>
        <taxon>Halobacteriales</taxon>
        <taxon>Natrialbaceae</taxon>
        <taxon>Natronoglomus</taxon>
    </lineage>
</organism>
<dbReference type="Pfam" id="PF13360">
    <property type="entry name" value="PQQ_2"/>
    <property type="match status" value="2"/>
</dbReference>
<protein>
    <submittedName>
        <fullName evidence="2">PQQ-binding-like beta-propeller repeat protein</fullName>
    </submittedName>
</protein>
<dbReference type="PANTHER" id="PTHR34512:SF30">
    <property type="entry name" value="OUTER MEMBRANE PROTEIN ASSEMBLY FACTOR BAMB"/>
    <property type="match status" value="1"/>
</dbReference>
<evidence type="ECO:0000259" key="1">
    <source>
        <dbReference type="Pfam" id="PF13360"/>
    </source>
</evidence>
<dbReference type="Gene3D" id="2.140.10.10">
    <property type="entry name" value="Quinoprotein alcohol dehydrogenase-like superfamily"/>
    <property type="match status" value="1"/>
</dbReference>
<dbReference type="Proteomes" id="UP001321018">
    <property type="component" value="Unassembled WGS sequence"/>
</dbReference>
<feature type="domain" description="Pyrrolo-quinoline quinone repeat" evidence="1">
    <location>
        <begin position="229"/>
        <end position="373"/>
    </location>
</feature>
<feature type="domain" description="Pyrrolo-quinoline quinone repeat" evidence="1">
    <location>
        <begin position="109"/>
        <end position="220"/>
    </location>
</feature>
<dbReference type="InterPro" id="IPR002372">
    <property type="entry name" value="PQQ_rpt_dom"/>
</dbReference>
<accession>A0AAP3E264</accession>
<dbReference type="SUPFAM" id="SSF50998">
    <property type="entry name" value="Quinoprotein alcohol dehydrogenase-like"/>
    <property type="match status" value="1"/>
</dbReference>
<gene>
    <name evidence="2" type="ORF">OB960_09765</name>
</gene>
<proteinExistence type="predicted"/>
<name>A0AAP3E264_9EURY</name>
<dbReference type="AlphaFoldDB" id="A0AAP3E264"/>
<sequence>MEQYPTRRSILATVVGTGALGLAGCLGGSTAGVDEPSGDWPSFRYDAANTGRNPDATGPTENLEMTWGYDIETLRPDVGPSHVSSPIVLGDRVFVAFDFSVGTDHELETHVVAIDRETGDEDWLESFEFEPEQGPASAATPAQTLESDGETLFIATIVDGESTLRGLDPETGKERWSAPLGEVLHSAMTVADGSLYAGEYTFAALDATDGHLEHQYEWDGDHDDRPRSLDQYPPTVDDDAVYVGVEDTLYAWDRDDGSQLWTIESPFESWTDDGGTWFNQPVVSDDVVYAATGDIAAQDLGGIVAVSSEDGEFLWETQPDREPGEPTGDVPAPEHAAVYGLPIVLEDTICATGVEYGERGLFGVDREDGSIRWFREDVSTIALVAADGVVYAHYNGAIVVIDPTDGEVLAGGSLEIDTPQPEGQFPAVVDDYLYVATTDRVGAFGSSP</sequence>
<evidence type="ECO:0000313" key="3">
    <source>
        <dbReference type="Proteomes" id="UP001321018"/>
    </source>
</evidence>